<dbReference type="EMBL" id="KV700146">
    <property type="protein sequence ID" value="OCF30582.1"/>
    <property type="molecule type" value="Genomic_DNA"/>
</dbReference>
<dbReference type="Proteomes" id="UP000092666">
    <property type="component" value="Unassembled WGS sequence"/>
</dbReference>
<sequence>MPFDLSLTTLSCSQHALDETSQTFSHATRRSPPSYTCYAEIGNPSSSTYTFHVKNTDLSIWLGDLLVDTTIDIIPLYTDFLRPVEGHEIILRHVTNLAGTATDKTRQDGYPGAREEEKDLPIRAVEVRKTPLEQDPLRPGPVPLLGSLEGTLGKIEISIFRGELRMRSAEGPRSGAGVEMTSFQAYDEDHIDPWVRFVFIYGTRVALEANSISVQSSDNDETPQAHLSPSGISGHDRLSPIPLPDDLAGEESAAQREVDTVLIPATPELTPTSLDCDTPLEPASVIGGPSESVIGGTFASGSAAPEALYQYDSGDIHNLASLFDLAIGTGVESAADTHGRLSGALRVAQPGSHRASDDIDLLSQPLLPDLPPIELEENLREMAEAMTPSQVDALTRCILEQATGVDQNAGEEQQRRISKQWMDMDQLPNETSLGSGVAPFNNESEQKDTGLFIDPRSHALIKTSSGPSTYKPVESRTRRPVTDHRRPIIQYQARSRGAVTSRQDPEVRARDFAYAMAGSSGRQSTHRMTHHPQNHRRARRGSSIHASRMEDGASCSESSRAIIPERHVQSPASRKPGKYKNHRRYLASLDRNFVGRRDPHGNRGSNESETQVRVEKAPRILVPPVSQTLTSRQLGNENDNGSRYVQKRISDYPKKSAFAISEPTKRRAMGDRPTQSRHASEIVKDEKGGRGGSGSGRSVEDAIDLTISYSDSHSR</sequence>
<name>A0A1B9GHP5_9TREE</name>
<feature type="region of interest" description="Disordered" evidence="1">
    <location>
        <begin position="629"/>
        <end position="702"/>
    </location>
</feature>
<protein>
    <submittedName>
        <fullName evidence="2">Uncharacterized protein</fullName>
    </submittedName>
</protein>
<reference evidence="3" key="2">
    <citation type="submission" date="2013-12" db="EMBL/GenBank/DDBJ databases">
        <title>Evolution of pathogenesis and genome organization in the Tremellales.</title>
        <authorList>
            <person name="Cuomo C."/>
            <person name="Litvintseva A."/>
            <person name="Heitman J."/>
            <person name="Chen Y."/>
            <person name="Sun S."/>
            <person name="Springer D."/>
            <person name="Dromer F."/>
            <person name="Young S."/>
            <person name="Zeng Q."/>
            <person name="Chapman S."/>
            <person name="Gujja S."/>
            <person name="Saif S."/>
            <person name="Birren B."/>
        </authorList>
    </citation>
    <scope>NUCLEOTIDE SEQUENCE [LARGE SCALE GENOMIC DNA]</scope>
    <source>
        <strain evidence="3">BCC8398</strain>
    </source>
</reference>
<feature type="region of interest" description="Disordered" evidence="1">
    <location>
        <begin position="517"/>
        <end position="614"/>
    </location>
</feature>
<feature type="region of interest" description="Disordered" evidence="1">
    <location>
        <begin position="460"/>
        <end position="481"/>
    </location>
</feature>
<proteinExistence type="predicted"/>
<accession>A0A1B9GHP5</accession>
<feature type="compositionally biased region" description="Basic and acidic residues" evidence="1">
    <location>
        <begin position="678"/>
        <end position="689"/>
    </location>
</feature>
<feature type="compositionally biased region" description="Basic residues" evidence="1">
    <location>
        <begin position="575"/>
        <end position="585"/>
    </location>
</feature>
<reference evidence="2 3" key="1">
    <citation type="submission" date="2013-07" db="EMBL/GenBank/DDBJ databases">
        <title>The Genome Sequence of Cryptococcus heveanensis BCC8398.</title>
        <authorList>
            <consortium name="The Broad Institute Genome Sequencing Platform"/>
            <person name="Cuomo C."/>
            <person name="Litvintseva A."/>
            <person name="Chen Y."/>
            <person name="Heitman J."/>
            <person name="Sun S."/>
            <person name="Springer D."/>
            <person name="Dromer F."/>
            <person name="Young S.K."/>
            <person name="Zeng Q."/>
            <person name="Gargeya S."/>
            <person name="Fitzgerald M."/>
            <person name="Abouelleil A."/>
            <person name="Alvarado L."/>
            <person name="Berlin A.M."/>
            <person name="Chapman S.B."/>
            <person name="Dewar J."/>
            <person name="Goldberg J."/>
            <person name="Griggs A."/>
            <person name="Gujja S."/>
            <person name="Hansen M."/>
            <person name="Howarth C."/>
            <person name="Imamovic A."/>
            <person name="Larimer J."/>
            <person name="McCowan C."/>
            <person name="Murphy C."/>
            <person name="Pearson M."/>
            <person name="Priest M."/>
            <person name="Roberts A."/>
            <person name="Saif S."/>
            <person name="Shea T."/>
            <person name="Sykes S."/>
            <person name="Wortman J."/>
            <person name="Nusbaum C."/>
            <person name="Birren B."/>
        </authorList>
    </citation>
    <scope>NUCLEOTIDE SEQUENCE [LARGE SCALE GENOMIC DNA]</scope>
    <source>
        <strain evidence="2 3">BCC8398</strain>
    </source>
</reference>
<dbReference type="OrthoDB" id="2565370at2759"/>
<feature type="region of interest" description="Disordered" evidence="1">
    <location>
        <begin position="215"/>
        <end position="256"/>
    </location>
</feature>
<feature type="compositionally biased region" description="Polar residues" evidence="1">
    <location>
        <begin position="629"/>
        <end position="643"/>
    </location>
</feature>
<feature type="compositionally biased region" description="Basic residues" evidence="1">
    <location>
        <begin position="524"/>
        <end position="542"/>
    </location>
</feature>
<evidence type="ECO:0000313" key="3">
    <source>
        <dbReference type="Proteomes" id="UP000092666"/>
    </source>
</evidence>
<organism evidence="2 3">
    <name type="scientific">Kwoniella heveanensis BCC8398</name>
    <dbReference type="NCBI Taxonomy" id="1296120"/>
    <lineage>
        <taxon>Eukaryota</taxon>
        <taxon>Fungi</taxon>
        <taxon>Dikarya</taxon>
        <taxon>Basidiomycota</taxon>
        <taxon>Agaricomycotina</taxon>
        <taxon>Tremellomycetes</taxon>
        <taxon>Tremellales</taxon>
        <taxon>Cryptococcaceae</taxon>
        <taxon>Kwoniella</taxon>
    </lineage>
</organism>
<evidence type="ECO:0000313" key="2">
    <source>
        <dbReference type="EMBL" id="OCF30582.1"/>
    </source>
</evidence>
<gene>
    <name evidence="2" type="ORF">I316_07784</name>
</gene>
<dbReference type="AlphaFoldDB" id="A0A1B9GHP5"/>
<evidence type="ECO:0000256" key="1">
    <source>
        <dbReference type="SAM" id="MobiDB-lite"/>
    </source>
</evidence>
<keyword evidence="3" id="KW-1185">Reference proteome</keyword>